<dbReference type="GO" id="GO:0012505">
    <property type="term" value="C:endomembrane system"/>
    <property type="evidence" value="ECO:0007669"/>
    <property type="project" value="UniProtKB-SubCell"/>
</dbReference>
<feature type="transmembrane region" description="Helical" evidence="8">
    <location>
        <begin position="460"/>
        <end position="478"/>
    </location>
</feature>
<feature type="transmembrane region" description="Helical" evidence="8">
    <location>
        <begin position="622"/>
        <end position="640"/>
    </location>
</feature>
<dbReference type="Proteomes" id="UP001222932">
    <property type="component" value="Unassembled WGS sequence"/>
</dbReference>
<dbReference type="InterPro" id="IPR036259">
    <property type="entry name" value="MFS_trans_sf"/>
</dbReference>
<evidence type="ECO:0000256" key="3">
    <source>
        <dbReference type="ARBA" id="ARBA00022448"/>
    </source>
</evidence>
<dbReference type="Pfam" id="PF07690">
    <property type="entry name" value="MFS_1"/>
    <property type="match status" value="1"/>
</dbReference>
<evidence type="ECO:0000256" key="1">
    <source>
        <dbReference type="ARBA" id="ARBA00004127"/>
    </source>
</evidence>
<dbReference type="Gene3D" id="1.20.1720.10">
    <property type="entry name" value="Multidrug resistance protein D"/>
    <property type="match status" value="1"/>
</dbReference>
<proteinExistence type="inferred from homology"/>
<comment type="similarity">
    <text evidence="2">Belongs to the major facilitator superfamily.</text>
</comment>
<dbReference type="EMBL" id="BTCM01000007">
    <property type="protein sequence ID" value="GMK59003.1"/>
    <property type="molecule type" value="Genomic_DNA"/>
</dbReference>
<feature type="region of interest" description="Disordered" evidence="7">
    <location>
        <begin position="1"/>
        <end position="79"/>
    </location>
</feature>
<evidence type="ECO:0000313" key="10">
    <source>
        <dbReference type="EMBL" id="GMK59003.1"/>
    </source>
</evidence>
<comment type="caution">
    <text evidence="10">The sequence shown here is derived from an EMBL/GenBank/DDBJ whole genome shotgun (WGS) entry which is preliminary data.</text>
</comment>
<dbReference type="InterPro" id="IPR020846">
    <property type="entry name" value="MFS_dom"/>
</dbReference>
<keyword evidence="6 8" id="KW-0472">Membrane</keyword>
<name>A0AAD3YEB9_9TREE</name>
<feature type="transmembrane region" description="Helical" evidence="8">
    <location>
        <begin position="485"/>
        <end position="507"/>
    </location>
</feature>
<evidence type="ECO:0000256" key="2">
    <source>
        <dbReference type="ARBA" id="ARBA00008335"/>
    </source>
</evidence>
<dbReference type="GO" id="GO:0022857">
    <property type="term" value="F:transmembrane transporter activity"/>
    <property type="evidence" value="ECO:0007669"/>
    <property type="project" value="InterPro"/>
</dbReference>
<feature type="transmembrane region" description="Helical" evidence="8">
    <location>
        <begin position="556"/>
        <end position="574"/>
    </location>
</feature>
<feature type="transmembrane region" description="Helical" evidence="8">
    <location>
        <begin position="419"/>
        <end position="440"/>
    </location>
</feature>
<dbReference type="GO" id="GO:0005886">
    <property type="term" value="C:plasma membrane"/>
    <property type="evidence" value="ECO:0007669"/>
    <property type="project" value="TreeGrafter"/>
</dbReference>
<feature type="region of interest" description="Disordered" evidence="7">
    <location>
        <begin position="651"/>
        <end position="702"/>
    </location>
</feature>
<dbReference type="PROSITE" id="PS50850">
    <property type="entry name" value="MFS"/>
    <property type="match status" value="1"/>
</dbReference>
<keyword evidence="4 8" id="KW-0812">Transmembrane</keyword>
<reference evidence="10" key="2">
    <citation type="submission" date="2023-06" db="EMBL/GenBank/DDBJ databases">
        <authorList>
            <person name="Kobayashi Y."/>
            <person name="Kayamori A."/>
            <person name="Aoki K."/>
            <person name="Shiwa Y."/>
            <person name="Fujita N."/>
            <person name="Sugita T."/>
            <person name="Iwasaki W."/>
            <person name="Tanaka N."/>
            <person name="Takashima M."/>
        </authorList>
    </citation>
    <scope>NUCLEOTIDE SEQUENCE</scope>
    <source>
        <strain evidence="10">HIS016</strain>
    </source>
</reference>
<reference evidence="10" key="1">
    <citation type="journal article" date="2023" name="BMC Genomics">
        <title>Chromosome-level genome assemblies of Cutaneotrichosporon spp. (Trichosporonales, Basidiomycota) reveal imbalanced evolution between nucleotide sequences and chromosome synteny.</title>
        <authorList>
            <person name="Kobayashi Y."/>
            <person name="Kayamori A."/>
            <person name="Aoki K."/>
            <person name="Shiwa Y."/>
            <person name="Matsutani M."/>
            <person name="Fujita N."/>
            <person name="Sugita T."/>
            <person name="Iwasaki W."/>
            <person name="Tanaka N."/>
            <person name="Takashima M."/>
        </authorList>
    </citation>
    <scope>NUCLEOTIDE SEQUENCE</scope>
    <source>
        <strain evidence="10">HIS016</strain>
    </source>
</reference>
<keyword evidence="5 8" id="KW-1133">Transmembrane helix</keyword>
<dbReference type="CDD" id="cd17502">
    <property type="entry name" value="MFS_Azr1_MDR_like"/>
    <property type="match status" value="1"/>
</dbReference>
<feature type="transmembrane region" description="Helical" evidence="8">
    <location>
        <begin position="513"/>
        <end position="535"/>
    </location>
</feature>
<evidence type="ECO:0000256" key="7">
    <source>
        <dbReference type="SAM" id="MobiDB-lite"/>
    </source>
</evidence>
<feature type="transmembrane region" description="Helical" evidence="8">
    <location>
        <begin position="157"/>
        <end position="182"/>
    </location>
</feature>
<feature type="transmembrane region" description="Helical" evidence="8">
    <location>
        <begin position="286"/>
        <end position="305"/>
    </location>
</feature>
<feature type="domain" description="Major facilitator superfamily (MFS) profile" evidence="9">
    <location>
        <begin position="160"/>
        <end position="644"/>
    </location>
</feature>
<evidence type="ECO:0000256" key="6">
    <source>
        <dbReference type="ARBA" id="ARBA00023136"/>
    </source>
</evidence>
<dbReference type="FunFam" id="1.20.1720.10:FF:000013">
    <property type="entry name" value="Related to multidrug resistance proteins"/>
    <property type="match status" value="1"/>
</dbReference>
<keyword evidence="11" id="KW-1185">Reference proteome</keyword>
<feature type="transmembrane region" description="Helical" evidence="8">
    <location>
        <begin position="317"/>
        <end position="335"/>
    </location>
</feature>
<feature type="compositionally biased region" description="Polar residues" evidence="7">
    <location>
        <begin position="65"/>
        <end position="74"/>
    </location>
</feature>
<dbReference type="PRINTS" id="PR01036">
    <property type="entry name" value="TCRTETB"/>
</dbReference>
<sequence length="702" mass="75870">MTPHPPSHSLAPDAATGSASWDPPSRAAALSPPCRTTSPSLRSAQSSPDPRRDPRRGRCGAPLTRPSSVSSHAGQSLRRMATHETGEYVVEDMDVASLHAHDEDDEDSEATRESRQPALGYADKAEAPRDEEEAVPGEKNSKYELQDQTNLLPVKQVIVIFMGLNCALFCSLLEQTIVTTALPTLGQVFNDAAISTWVGTAYMLTSTALQPVYGRLSDIFGRKSVLLGSLVIFMLGSLACALSTSMIMLIIFRAIQGIGGGGILTLALIIISDVVSLKDRGKYQGITGGVVAAANSLGPIVGGIFTEKVSWRWCFYINLPITGVAIICIFFLLPLKKVHGSVLSKLRKLDYLGSVLTLAWAVPFLIGLSWAGTMYPWTSAAVLAPLIIGICLAFVFIVVEIKVVRLPLIPMYIFRDMTVAASMATTFCNGAAFYATLYYLPQYFQVVRGESPMQSAVDMLPLTFVQVFFSFASGFIVSKTGDYKWNLMAGFFIWTIGLGLMSSVTPYTSKPHIYGYQVLIGVGAGQTFQTSLIAIQASVDRKDMATATGTRNFLRMLGGTVALAACTAIVNNVARAMLGELFSHDTVTAILNAPTELAKMGLDDEQVRRVREAYSRGINGCFWFAVPMAGISFLITVFFIRRVSLKREDDDQKKAEGRAWVEARKNGRAQSDSSGTVVGGEEPSRVEPAGIEEKASGDKGPQ</sequence>
<feature type="transmembrane region" description="Helical" evidence="8">
    <location>
        <begin position="258"/>
        <end position="277"/>
    </location>
</feature>
<evidence type="ECO:0000313" key="11">
    <source>
        <dbReference type="Proteomes" id="UP001222932"/>
    </source>
</evidence>
<feature type="compositionally biased region" description="Basic and acidic residues" evidence="7">
    <location>
        <begin position="691"/>
        <end position="702"/>
    </location>
</feature>
<accession>A0AAD3YEB9</accession>
<keyword evidence="3" id="KW-0813">Transport</keyword>
<evidence type="ECO:0000256" key="4">
    <source>
        <dbReference type="ARBA" id="ARBA00022692"/>
    </source>
</evidence>
<dbReference type="SUPFAM" id="SSF103473">
    <property type="entry name" value="MFS general substrate transporter"/>
    <property type="match status" value="1"/>
</dbReference>
<organism evidence="10 11">
    <name type="scientific">Cutaneotrichosporon spelunceum</name>
    <dbReference type="NCBI Taxonomy" id="1672016"/>
    <lineage>
        <taxon>Eukaryota</taxon>
        <taxon>Fungi</taxon>
        <taxon>Dikarya</taxon>
        <taxon>Basidiomycota</taxon>
        <taxon>Agaricomycotina</taxon>
        <taxon>Tremellomycetes</taxon>
        <taxon>Trichosporonales</taxon>
        <taxon>Trichosporonaceae</taxon>
        <taxon>Cutaneotrichosporon</taxon>
    </lineage>
</organism>
<evidence type="ECO:0000256" key="8">
    <source>
        <dbReference type="SAM" id="Phobius"/>
    </source>
</evidence>
<feature type="transmembrane region" description="Helical" evidence="8">
    <location>
        <begin position="351"/>
        <end position="371"/>
    </location>
</feature>
<feature type="compositionally biased region" description="Basic and acidic residues" evidence="7">
    <location>
        <begin position="651"/>
        <end position="665"/>
    </location>
</feature>
<gene>
    <name evidence="10" type="ORF">CspeluHIS016_0700180</name>
</gene>
<dbReference type="AlphaFoldDB" id="A0AAD3YEB9"/>
<dbReference type="Gene3D" id="1.20.1250.20">
    <property type="entry name" value="MFS general substrate transporter like domains"/>
    <property type="match status" value="1"/>
</dbReference>
<dbReference type="PANTHER" id="PTHR23501:SF189">
    <property type="entry name" value="DRUG TRANSPORTER, PUTATIVE (AFU_ORTHOLOGUE AFUA_4G03920)-RELATED"/>
    <property type="match status" value="1"/>
</dbReference>
<feature type="transmembrane region" description="Helical" evidence="8">
    <location>
        <begin position="377"/>
        <end position="399"/>
    </location>
</feature>
<feature type="region of interest" description="Disordered" evidence="7">
    <location>
        <begin position="100"/>
        <end position="141"/>
    </location>
</feature>
<dbReference type="InterPro" id="IPR011701">
    <property type="entry name" value="MFS"/>
</dbReference>
<evidence type="ECO:0000256" key="5">
    <source>
        <dbReference type="ARBA" id="ARBA00022989"/>
    </source>
</evidence>
<comment type="subcellular location">
    <subcellularLocation>
        <location evidence="1">Endomembrane system</location>
        <topology evidence="1">Multi-pass membrane protein</topology>
    </subcellularLocation>
</comment>
<evidence type="ECO:0000259" key="9">
    <source>
        <dbReference type="PROSITE" id="PS50850"/>
    </source>
</evidence>
<feature type="transmembrane region" description="Helical" evidence="8">
    <location>
        <begin position="194"/>
        <end position="213"/>
    </location>
</feature>
<feature type="transmembrane region" description="Helical" evidence="8">
    <location>
        <begin position="225"/>
        <end position="252"/>
    </location>
</feature>
<dbReference type="PANTHER" id="PTHR23501">
    <property type="entry name" value="MAJOR FACILITATOR SUPERFAMILY"/>
    <property type="match status" value="1"/>
</dbReference>
<protein>
    <recommendedName>
        <fullName evidence="9">Major facilitator superfamily (MFS) profile domain-containing protein</fullName>
    </recommendedName>
</protein>